<keyword evidence="9" id="KW-0256">Endoplasmic reticulum</keyword>
<evidence type="ECO:0000256" key="13">
    <source>
        <dbReference type="ARBA" id="ARBA00023242"/>
    </source>
</evidence>
<feature type="chain" id="PRO_5045592601" description="procollagen-proline 4-dioxygenase" evidence="16">
    <location>
        <begin position="23"/>
        <end position="1066"/>
    </location>
</feature>
<dbReference type="Pfam" id="PF13640">
    <property type="entry name" value="2OG-FeII_Oxy_3"/>
    <property type="match status" value="1"/>
</dbReference>
<dbReference type="PANTHER" id="PTHR43542:SF1">
    <property type="entry name" value="METHYLTRANSFERASE"/>
    <property type="match status" value="1"/>
</dbReference>
<keyword evidence="15" id="KW-0812">Transmembrane</keyword>
<evidence type="ECO:0000259" key="17">
    <source>
        <dbReference type="PROSITE" id="PS50090"/>
    </source>
</evidence>
<evidence type="ECO:0000259" key="19">
    <source>
        <dbReference type="PROSITE" id="PS51471"/>
    </source>
</evidence>
<feature type="domain" description="Fe2OG dioxygenase" evidence="19">
    <location>
        <begin position="141"/>
        <end position="263"/>
    </location>
</feature>
<comment type="cofactor">
    <cofactor evidence="1">
        <name>L-ascorbate</name>
        <dbReference type="ChEBI" id="CHEBI:38290"/>
    </cofactor>
</comment>
<evidence type="ECO:0000256" key="12">
    <source>
        <dbReference type="ARBA" id="ARBA00023004"/>
    </source>
</evidence>
<feature type="domain" description="HTH myb-type" evidence="18">
    <location>
        <begin position="345"/>
        <end position="401"/>
    </location>
</feature>
<keyword evidence="10" id="KW-0223">Dioxygenase</keyword>
<evidence type="ECO:0000256" key="11">
    <source>
        <dbReference type="ARBA" id="ARBA00023002"/>
    </source>
</evidence>
<evidence type="ECO:0000256" key="10">
    <source>
        <dbReference type="ARBA" id="ARBA00022964"/>
    </source>
</evidence>
<feature type="signal peptide" evidence="16">
    <location>
        <begin position="1"/>
        <end position="22"/>
    </location>
</feature>
<keyword evidence="12" id="KW-0408">Iron</keyword>
<comment type="subcellular location">
    <subcellularLocation>
        <location evidence="3">Endoplasmic reticulum</location>
    </subcellularLocation>
    <subcellularLocation>
        <location evidence="2">Nucleus</location>
    </subcellularLocation>
</comment>
<proteinExistence type="inferred from homology"/>
<dbReference type="SMART" id="SM00717">
    <property type="entry name" value="SANT"/>
    <property type="match status" value="2"/>
</dbReference>
<evidence type="ECO:0000256" key="5">
    <source>
        <dbReference type="ARBA" id="ARBA00012269"/>
    </source>
</evidence>
<feature type="transmembrane region" description="Helical" evidence="15">
    <location>
        <begin position="983"/>
        <end position="1002"/>
    </location>
</feature>
<organism evidence="20 21">
    <name type="scientific">Brassica napus</name>
    <name type="common">Rape</name>
    <dbReference type="NCBI Taxonomy" id="3708"/>
    <lineage>
        <taxon>Eukaryota</taxon>
        <taxon>Viridiplantae</taxon>
        <taxon>Streptophyta</taxon>
        <taxon>Embryophyta</taxon>
        <taxon>Tracheophyta</taxon>
        <taxon>Spermatophyta</taxon>
        <taxon>Magnoliopsida</taxon>
        <taxon>eudicotyledons</taxon>
        <taxon>Gunneridae</taxon>
        <taxon>Pentapetalae</taxon>
        <taxon>rosids</taxon>
        <taxon>malvids</taxon>
        <taxon>Brassicales</taxon>
        <taxon>Brassicaceae</taxon>
        <taxon>Brassiceae</taxon>
        <taxon>Brassica</taxon>
    </lineage>
</organism>
<keyword evidence="6" id="KW-0489">Methyltransferase</keyword>
<name>A0ABQ8D4W1_BRANA</name>
<dbReference type="SUPFAM" id="SSF53335">
    <property type="entry name" value="S-adenosyl-L-methionine-dependent methyltransferases"/>
    <property type="match status" value="1"/>
</dbReference>
<keyword evidence="13" id="KW-0539">Nucleus</keyword>
<sequence>MDSRNFLAFSLSLILIFPPISSASIRFIPRWSSSSNREGTVIKQKTSASSLVIDPTRVTQLSWTPRVFLYKGLLTDEECDHFINLAKGKLEKSMVADNDSGKSVESEVRTSSGMFLSKRQDDIVANVEAKLAAWTFLPEENGESMQILHYENGQKYEPHFDFFHDQVNQQLGGHRIATVLMYLSNVKKGGETVFPMWKGATAQPKDDSWTQCAKQGYAVKPMKGDALLFFNLHPNATTDPSSLHGSCPVVEGEKWSATRWIHVKSFERPVSRTTGCVDENESCEKWAKAGECKKNPVYMTSLRAFALHHSISIKPFLWYFHTASSPSLLSLNNPQKMGRPPCCDKSNVKKGLWTAEEDAKILAYVAIHGVGNWSLIPKKAGLNRCGKSCRLRWTNYLRPDLKHDSFSPQEEELIIQCHRIIGSRWSSIARKLPGRTDNDVKNHWNTKLKKRLVKMGIDPVTHKPVSQVLTEFRNISGHGNSSEPFVRNFKTEPSNNSILTQSNSAWEMMRNTTSHESYHNSPMIFTHPTSSEFHFSNHSNFPLNGATSSCSSSSSSASITQPNQGAQAPVTTFCWSDYLLSDPVLPLSSQTQVVGSSATSNLTFAQNENFNSQGECSSQKIASKASGTCHSASSFVDEILDKDQEMLSQAMAVVLSSTIVSPLGINIDMSKNLGVKYSSFPKVHLFSVSTPLRTRKPVVTVASSRKNIGAGLASEDKKLLLERYGYDATEFASQSKKSRRKEEERSGRNSQKEEEVVAVQPRTTHRLLQVLAGTAKRKKLLSLKGMDVRPMMEVVKGAAFGILQAAGGCPTSLRPGRWLDLYSGTGSVGIEAISRGCSEAHFVEMDPWVVSNVLQPNLEHTGFVEASVIHTARVENFLERKDGAFDYISVTPPYMEVDYEVLMDQVSKSPAIGENTFIVVEYPSRTTMLDSCGCLEKEIFRRFKIVVRKVVGLLILSQKRYTIPMLYYGLKYMFRGSFMGGNGIIRAVLSLSIIVFLLVGNLSSFATSVPSTETVKNLQFNGEHANLFHESKRKVPNGPDPIHNRKARTSRLPPRIDFDCIEKQTL</sequence>
<feature type="region of interest" description="Disordered" evidence="14">
    <location>
        <begin position="732"/>
        <end position="759"/>
    </location>
</feature>
<evidence type="ECO:0000256" key="1">
    <source>
        <dbReference type="ARBA" id="ARBA00001961"/>
    </source>
</evidence>
<evidence type="ECO:0000256" key="4">
    <source>
        <dbReference type="ARBA" id="ARBA00006511"/>
    </source>
</evidence>
<dbReference type="PANTHER" id="PTHR43542">
    <property type="entry name" value="METHYLTRANSFERASE"/>
    <property type="match status" value="1"/>
</dbReference>
<keyword evidence="15" id="KW-0472">Membrane</keyword>
<dbReference type="PROSITE" id="PS51471">
    <property type="entry name" value="FE2OG_OXY"/>
    <property type="match status" value="1"/>
</dbReference>
<evidence type="ECO:0000256" key="8">
    <source>
        <dbReference type="ARBA" id="ARBA00022723"/>
    </source>
</evidence>
<dbReference type="Pfam" id="PF00249">
    <property type="entry name" value="Myb_DNA-binding"/>
    <property type="match status" value="2"/>
</dbReference>
<dbReference type="SMART" id="SM00702">
    <property type="entry name" value="P4Hc"/>
    <property type="match status" value="1"/>
</dbReference>
<dbReference type="InterPro" id="IPR003582">
    <property type="entry name" value="ShKT_dom"/>
</dbReference>
<dbReference type="EMBL" id="JAGKQM010000006">
    <property type="protein sequence ID" value="KAH0923768.1"/>
    <property type="molecule type" value="Genomic_DNA"/>
</dbReference>
<dbReference type="EC" id="1.14.11.2" evidence="5"/>
<dbReference type="InterPro" id="IPR004398">
    <property type="entry name" value="RNA_MeTrfase_RsmD"/>
</dbReference>
<dbReference type="Gene3D" id="2.60.120.620">
    <property type="entry name" value="q2cbj1_9rhob like domain"/>
    <property type="match status" value="1"/>
</dbReference>
<comment type="caution">
    <text evidence="20">The sequence shown here is derived from an EMBL/GenBank/DDBJ whole genome shotgun (WGS) entry which is preliminary data.</text>
</comment>
<reference evidence="20 21" key="1">
    <citation type="submission" date="2021-05" db="EMBL/GenBank/DDBJ databases">
        <title>Genome Assembly of Synthetic Allotetraploid Brassica napus Reveals Homoeologous Exchanges between Subgenomes.</title>
        <authorList>
            <person name="Davis J.T."/>
        </authorList>
    </citation>
    <scope>NUCLEOTIDE SEQUENCE [LARGE SCALE GENOMIC DNA]</scope>
    <source>
        <strain evidence="21">cv. Da-Ae</strain>
        <tissue evidence="20">Seedling</tissue>
    </source>
</reference>
<evidence type="ECO:0000256" key="15">
    <source>
        <dbReference type="SAM" id="Phobius"/>
    </source>
</evidence>
<dbReference type="Gene3D" id="3.40.50.150">
    <property type="entry name" value="Vaccinia Virus protein VP39"/>
    <property type="match status" value="1"/>
</dbReference>
<evidence type="ECO:0000313" key="20">
    <source>
        <dbReference type="EMBL" id="KAH0923768.1"/>
    </source>
</evidence>
<accession>A0ABQ8D4W1</accession>
<dbReference type="PROSITE" id="PS50090">
    <property type="entry name" value="MYB_LIKE"/>
    <property type="match status" value="2"/>
</dbReference>
<evidence type="ECO:0000256" key="16">
    <source>
        <dbReference type="SAM" id="SignalP"/>
    </source>
</evidence>
<evidence type="ECO:0000256" key="14">
    <source>
        <dbReference type="SAM" id="MobiDB-lite"/>
    </source>
</evidence>
<evidence type="ECO:0000256" key="3">
    <source>
        <dbReference type="ARBA" id="ARBA00004240"/>
    </source>
</evidence>
<dbReference type="InterPro" id="IPR005123">
    <property type="entry name" value="Oxoglu/Fe-dep_dioxygenase_dom"/>
</dbReference>
<comment type="similarity">
    <text evidence="4">Belongs to the P4HA family.</text>
</comment>
<dbReference type="Proteomes" id="UP000824890">
    <property type="component" value="Unassembled WGS sequence"/>
</dbReference>
<dbReference type="InterPro" id="IPR044862">
    <property type="entry name" value="Pro_4_hyd_alph_FE2OG_OXY"/>
</dbReference>
<feature type="domain" description="Myb-like" evidence="17">
    <location>
        <begin position="398"/>
        <end position="448"/>
    </location>
</feature>
<dbReference type="InterPro" id="IPR006620">
    <property type="entry name" value="Pro_4_hyd_alph"/>
</dbReference>
<evidence type="ECO:0000313" key="21">
    <source>
        <dbReference type="Proteomes" id="UP000824890"/>
    </source>
</evidence>
<evidence type="ECO:0000256" key="9">
    <source>
        <dbReference type="ARBA" id="ARBA00022824"/>
    </source>
</evidence>
<keyword evidence="16" id="KW-0732">Signal</keyword>
<dbReference type="InterPro" id="IPR001005">
    <property type="entry name" value="SANT/Myb"/>
</dbReference>
<dbReference type="InterPro" id="IPR017930">
    <property type="entry name" value="Myb_dom"/>
</dbReference>
<gene>
    <name evidence="20" type="ORF">HID58_023786</name>
</gene>
<evidence type="ECO:0000256" key="6">
    <source>
        <dbReference type="ARBA" id="ARBA00022603"/>
    </source>
</evidence>
<dbReference type="Pfam" id="PF01549">
    <property type="entry name" value="ShK"/>
    <property type="match status" value="1"/>
</dbReference>
<feature type="non-terminal residue" evidence="20">
    <location>
        <position position="1066"/>
    </location>
</feature>
<dbReference type="Gene3D" id="1.10.10.60">
    <property type="entry name" value="Homeodomain-like"/>
    <property type="match status" value="2"/>
</dbReference>
<feature type="domain" description="HTH myb-type" evidence="18">
    <location>
        <begin position="402"/>
        <end position="452"/>
    </location>
</feature>
<dbReference type="Pfam" id="PF03602">
    <property type="entry name" value="Cons_hypoth95"/>
    <property type="match status" value="1"/>
</dbReference>
<keyword evidence="15" id="KW-1133">Transmembrane helix</keyword>
<evidence type="ECO:0000259" key="18">
    <source>
        <dbReference type="PROSITE" id="PS51294"/>
    </source>
</evidence>
<dbReference type="PROSITE" id="PS51294">
    <property type="entry name" value="HTH_MYB"/>
    <property type="match status" value="2"/>
</dbReference>
<protein>
    <recommendedName>
        <fullName evidence="5">procollagen-proline 4-dioxygenase</fullName>
        <ecNumber evidence="5">1.14.11.2</ecNumber>
    </recommendedName>
</protein>
<keyword evidence="8" id="KW-0479">Metal-binding</keyword>
<keyword evidence="7" id="KW-0808">Transferase</keyword>
<dbReference type="CDD" id="cd02440">
    <property type="entry name" value="AdoMet_MTases"/>
    <property type="match status" value="1"/>
</dbReference>
<keyword evidence="21" id="KW-1185">Reference proteome</keyword>
<evidence type="ECO:0000256" key="7">
    <source>
        <dbReference type="ARBA" id="ARBA00022679"/>
    </source>
</evidence>
<feature type="compositionally biased region" description="Basic and acidic residues" evidence="14">
    <location>
        <begin position="740"/>
        <end position="755"/>
    </location>
</feature>
<dbReference type="SUPFAM" id="SSF46689">
    <property type="entry name" value="Homeodomain-like"/>
    <property type="match status" value="1"/>
</dbReference>
<dbReference type="InterPro" id="IPR009057">
    <property type="entry name" value="Homeodomain-like_sf"/>
</dbReference>
<dbReference type="CDD" id="cd00167">
    <property type="entry name" value="SANT"/>
    <property type="match status" value="2"/>
</dbReference>
<keyword evidence="11" id="KW-0560">Oxidoreductase</keyword>
<feature type="domain" description="Myb-like" evidence="17">
    <location>
        <begin position="345"/>
        <end position="397"/>
    </location>
</feature>
<evidence type="ECO:0000256" key="2">
    <source>
        <dbReference type="ARBA" id="ARBA00004123"/>
    </source>
</evidence>
<dbReference type="InterPro" id="IPR029063">
    <property type="entry name" value="SAM-dependent_MTases_sf"/>
</dbReference>